<dbReference type="AlphaFoldDB" id="I1YE65"/>
<gene>
    <name evidence="1" type="ordered locus">Q7C_23</name>
</gene>
<dbReference type="Proteomes" id="UP000009145">
    <property type="component" value="Chromosome"/>
</dbReference>
<dbReference type="EMBL" id="CP003380">
    <property type="protein sequence ID" value="AFJ01208.1"/>
    <property type="molecule type" value="Genomic_DNA"/>
</dbReference>
<dbReference type="STRING" id="754477.Q7C_23"/>
<sequence length="143" mass="16439">MTPEQSRDFTARLEAAAIFLLEREIFRKPDDLARRFGLPVPVVRYWWRQTDQTTQPVIQDQLSARDVKAIRKAHQTLEGWEKVKRYRPACGARLPGGKLCKRSVAIRPPEAWGMGALADRCRLHGGLAKRLRKKECNEADEES</sequence>
<dbReference type="PATRIC" id="fig|754477.3.peg.24"/>
<dbReference type="OrthoDB" id="5608794at2"/>
<protein>
    <submittedName>
        <fullName evidence="1">Uncharacterized protein</fullName>
    </submittedName>
</protein>
<dbReference type="RefSeq" id="WP_014702661.1">
    <property type="nucleotide sequence ID" value="NC_017856.1"/>
</dbReference>
<keyword evidence="2" id="KW-1185">Reference proteome</keyword>
<organism evidence="1 2">
    <name type="scientific">Methylophaga frappieri (strain ATCC BAA-2434 / DSM 25690 / JAM7)</name>
    <dbReference type="NCBI Taxonomy" id="754477"/>
    <lineage>
        <taxon>Bacteria</taxon>
        <taxon>Pseudomonadati</taxon>
        <taxon>Pseudomonadota</taxon>
        <taxon>Gammaproteobacteria</taxon>
        <taxon>Thiotrichales</taxon>
        <taxon>Piscirickettsiaceae</taxon>
        <taxon>Methylophaga</taxon>
    </lineage>
</organism>
<dbReference type="HOGENOM" id="CLU_1823104_0_0_6"/>
<reference evidence="1 2" key="1">
    <citation type="journal article" date="2012" name="J. Bacteriol.">
        <title>Complete genome sequences of Methylophaga sp. strain JAM1 and Methylophaga sp. strain JAM7.</title>
        <authorList>
            <person name="Villeneuve C."/>
            <person name="Martineau C."/>
            <person name="Mauffrey F."/>
            <person name="Villemur R."/>
        </authorList>
    </citation>
    <scope>NUCLEOTIDE SEQUENCE [LARGE SCALE GENOMIC DNA]</scope>
    <source>
        <strain evidence="1 2">JAM7</strain>
    </source>
</reference>
<name>I1YE65_METFJ</name>
<dbReference type="KEGG" id="mec:Q7C_23"/>
<evidence type="ECO:0000313" key="1">
    <source>
        <dbReference type="EMBL" id="AFJ01208.1"/>
    </source>
</evidence>
<evidence type="ECO:0000313" key="2">
    <source>
        <dbReference type="Proteomes" id="UP000009145"/>
    </source>
</evidence>
<proteinExistence type="predicted"/>
<accession>I1YE65</accession>